<sequence length="675" mass="73602">MPPPSRFRQAVVSPPPSAVSSGPFPIVLSCDGYPHMSVEALGGAIRSVDEWAKIFKTFDVNASPDVLLRDSHNSNVVFFFSSRFRQAVVSPPPSAVSSGPFPIVLSCDGYPHMSVEALGGAIRSVDEWAKIFKTFDVNAPPDVLLRDSHNSNVVEAVLLTKLMSLVVDKRSGMAVDTLKPNGGYTFDRSSAQESFVLVSPGATGAVYDVQPVGFVYDELMLKHVSPNQRTPEAPIRVEKAHAALVAHPVTGPVLNSYRIPSRQATIEEITLVHDDTIYRRYLEDLVPLEEAVGAPLKTDVYSCEASAAAVRLACGASIDACKWVWDFGTENSSREPVAAFALIRPPGHHCSKDTPSGFCIANNAVVAARSLRHHQHAAAASTHTSSQTLSSHRPRIAIVDLDVHHGEGTQALVEGDPGILYVSTHRYDDARFYPYGPAGSATHVGPHHTVVNIPFDTAAWEPKHCHQVISDIALVSAWERIILPQLERFAPEIIIVSLGFDASYGDPLGKMAVEGGFAVILRKMMQWCSTYSFSVNGGGVPCRGVVCLLEGGYQPSVVAARTCECFEALLRWQDRGTSVEEQQVRNYPKTWADARRRQDRLQSEYEAYVAQAKATSDDKADDTTVLNDDADVPAPQVPDKPSPMVSDDVLWERHIAWVDTTLNGVIDARARQPKR</sequence>
<dbReference type="GO" id="GO:0040029">
    <property type="term" value="P:epigenetic regulation of gene expression"/>
    <property type="evidence" value="ECO:0007669"/>
    <property type="project" value="TreeGrafter"/>
</dbReference>
<evidence type="ECO:0000313" key="13">
    <source>
        <dbReference type="Proteomes" id="UP000051952"/>
    </source>
</evidence>
<dbReference type="AlphaFoldDB" id="A0A0S4J6F0"/>
<evidence type="ECO:0000313" key="12">
    <source>
        <dbReference type="EMBL" id="CUG86774.1"/>
    </source>
</evidence>
<comment type="subcellular location">
    <subcellularLocation>
        <location evidence="1">Nucleus</location>
    </subcellularLocation>
</comment>
<dbReference type="InterPro" id="IPR023696">
    <property type="entry name" value="Ureohydrolase_dom_sf"/>
</dbReference>
<feature type="domain" description="Histone deacetylase" evidence="11">
    <location>
        <begin position="231"/>
        <end position="568"/>
    </location>
</feature>
<feature type="region of interest" description="Disordered" evidence="10">
    <location>
        <begin position="1"/>
        <end position="20"/>
    </location>
</feature>
<dbReference type="PROSITE" id="PS51257">
    <property type="entry name" value="PROKAR_LIPOPROTEIN"/>
    <property type="match status" value="1"/>
</dbReference>
<keyword evidence="6" id="KW-0156">Chromatin regulator</keyword>
<evidence type="ECO:0000256" key="8">
    <source>
        <dbReference type="ARBA" id="ARBA00023163"/>
    </source>
</evidence>
<keyword evidence="13" id="KW-1185">Reference proteome</keyword>
<dbReference type="PRINTS" id="PR01270">
    <property type="entry name" value="HDASUPER"/>
</dbReference>
<dbReference type="CDD" id="cd09992">
    <property type="entry name" value="HDAC_classII"/>
    <property type="match status" value="1"/>
</dbReference>
<keyword evidence="8" id="KW-0804">Transcription</keyword>
<evidence type="ECO:0000256" key="2">
    <source>
        <dbReference type="ARBA" id="ARBA00007738"/>
    </source>
</evidence>
<dbReference type="PANTHER" id="PTHR10625">
    <property type="entry name" value="HISTONE DEACETYLASE HDAC1-RELATED"/>
    <property type="match status" value="1"/>
</dbReference>
<feature type="region of interest" description="Disordered" evidence="10">
    <location>
        <begin position="612"/>
        <end position="645"/>
    </location>
</feature>
<keyword evidence="7" id="KW-0805">Transcription regulation</keyword>
<evidence type="ECO:0000256" key="9">
    <source>
        <dbReference type="ARBA" id="ARBA00023242"/>
    </source>
</evidence>
<organism evidence="12 13">
    <name type="scientific">Bodo saltans</name>
    <name type="common">Flagellated protozoan</name>
    <dbReference type="NCBI Taxonomy" id="75058"/>
    <lineage>
        <taxon>Eukaryota</taxon>
        <taxon>Discoba</taxon>
        <taxon>Euglenozoa</taxon>
        <taxon>Kinetoplastea</taxon>
        <taxon>Metakinetoplastina</taxon>
        <taxon>Eubodonida</taxon>
        <taxon>Bodonidae</taxon>
        <taxon>Bodo</taxon>
    </lineage>
</organism>
<evidence type="ECO:0000259" key="11">
    <source>
        <dbReference type="Pfam" id="PF00850"/>
    </source>
</evidence>
<dbReference type="VEuPathDB" id="TriTrypDB:BSAL_94670"/>
<dbReference type="Proteomes" id="UP000051952">
    <property type="component" value="Unassembled WGS sequence"/>
</dbReference>
<evidence type="ECO:0000256" key="3">
    <source>
        <dbReference type="ARBA" id="ARBA00012111"/>
    </source>
</evidence>
<gene>
    <name evidence="12" type="ORF">BSAL_94670</name>
</gene>
<dbReference type="InterPro" id="IPR023801">
    <property type="entry name" value="His_deacetylse_dom"/>
</dbReference>
<evidence type="ECO:0000256" key="7">
    <source>
        <dbReference type="ARBA" id="ARBA00023015"/>
    </source>
</evidence>
<dbReference type="InterPro" id="IPR037138">
    <property type="entry name" value="His_deacetylse_dom_sf"/>
</dbReference>
<protein>
    <recommendedName>
        <fullName evidence="3">histone deacetylase</fullName>
        <ecNumber evidence="3">3.5.1.98</ecNumber>
    </recommendedName>
</protein>
<dbReference type="OrthoDB" id="424012at2759"/>
<accession>A0A0S4J6F0</accession>
<dbReference type="EMBL" id="CYKH01001390">
    <property type="protein sequence ID" value="CUG86774.1"/>
    <property type="molecule type" value="Genomic_DNA"/>
</dbReference>
<reference evidence="13" key="1">
    <citation type="submission" date="2015-09" db="EMBL/GenBank/DDBJ databases">
        <authorList>
            <consortium name="Pathogen Informatics"/>
        </authorList>
    </citation>
    <scope>NUCLEOTIDE SEQUENCE [LARGE SCALE GENOMIC DNA]</scope>
    <source>
        <strain evidence="13">Lake Konstanz</strain>
    </source>
</reference>
<evidence type="ECO:0000256" key="5">
    <source>
        <dbReference type="ARBA" id="ARBA00022801"/>
    </source>
</evidence>
<keyword evidence="4" id="KW-0678">Repressor</keyword>
<evidence type="ECO:0000256" key="4">
    <source>
        <dbReference type="ARBA" id="ARBA00022491"/>
    </source>
</evidence>
<evidence type="ECO:0000256" key="6">
    <source>
        <dbReference type="ARBA" id="ARBA00022853"/>
    </source>
</evidence>
<dbReference type="GO" id="GO:0000118">
    <property type="term" value="C:histone deacetylase complex"/>
    <property type="evidence" value="ECO:0007669"/>
    <property type="project" value="TreeGrafter"/>
</dbReference>
<comment type="similarity">
    <text evidence="2">Belongs to the histone deacetylase family. HD type 2 subfamily.</text>
</comment>
<dbReference type="Pfam" id="PF00850">
    <property type="entry name" value="Hist_deacetyl"/>
    <property type="match status" value="1"/>
</dbReference>
<dbReference type="GO" id="GO:0141221">
    <property type="term" value="F:histone deacetylase activity, hydrolytic mechanism"/>
    <property type="evidence" value="ECO:0007669"/>
    <property type="project" value="UniProtKB-EC"/>
</dbReference>
<keyword evidence="9" id="KW-0539">Nucleus</keyword>
<dbReference type="SUPFAM" id="SSF52768">
    <property type="entry name" value="Arginase/deacetylase"/>
    <property type="match status" value="1"/>
</dbReference>
<keyword evidence="5" id="KW-0378">Hydrolase</keyword>
<name>A0A0S4J6F0_BODSA</name>
<dbReference type="Gene3D" id="3.40.800.20">
    <property type="entry name" value="Histone deacetylase domain"/>
    <property type="match status" value="1"/>
</dbReference>
<evidence type="ECO:0000256" key="1">
    <source>
        <dbReference type="ARBA" id="ARBA00004123"/>
    </source>
</evidence>
<evidence type="ECO:0000256" key="10">
    <source>
        <dbReference type="SAM" id="MobiDB-lite"/>
    </source>
</evidence>
<proteinExistence type="inferred from homology"/>
<dbReference type="EC" id="3.5.1.98" evidence="3"/>
<dbReference type="InterPro" id="IPR000286">
    <property type="entry name" value="HDACs"/>
</dbReference>
<dbReference type="PANTHER" id="PTHR10625:SF5">
    <property type="entry name" value="HISTONE DEACETYLASE"/>
    <property type="match status" value="1"/>
</dbReference>